<gene>
    <name evidence="9" type="primary">vanB</name>
    <name evidence="10" type="ORF">EYF70_07085</name>
    <name evidence="9" type="ORF">GCM10007387_12210</name>
</gene>
<dbReference type="Pfam" id="PF00175">
    <property type="entry name" value="NAD_binding_1"/>
    <property type="match status" value="1"/>
</dbReference>
<dbReference type="EMBL" id="BMWV01000002">
    <property type="protein sequence ID" value="GGY31686.1"/>
    <property type="molecule type" value="Genomic_DNA"/>
</dbReference>
<dbReference type="PANTHER" id="PTHR47354:SF1">
    <property type="entry name" value="CARNITINE MONOOXYGENASE REDUCTASE SUBUNIT"/>
    <property type="match status" value="1"/>
</dbReference>
<dbReference type="InterPro" id="IPR017938">
    <property type="entry name" value="Riboflavin_synthase-like_b-brl"/>
</dbReference>
<dbReference type="Proteomes" id="UP000292307">
    <property type="component" value="Chromosome"/>
</dbReference>
<feature type="domain" description="2Fe-2S ferredoxin-type" evidence="7">
    <location>
        <begin position="237"/>
        <end position="322"/>
    </location>
</feature>
<evidence type="ECO:0000256" key="4">
    <source>
        <dbReference type="ARBA" id="ARBA00023002"/>
    </source>
</evidence>
<name>A0A411WV28_9BURK</name>
<dbReference type="InterPro" id="IPR001433">
    <property type="entry name" value="OxRdtase_FAD/NAD-bd"/>
</dbReference>
<dbReference type="GO" id="GO:0051537">
    <property type="term" value="F:2 iron, 2 sulfur cluster binding"/>
    <property type="evidence" value="ECO:0007669"/>
    <property type="project" value="UniProtKB-KW"/>
</dbReference>
<evidence type="ECO:0000313" key="11">
    <source>
        <dbReference type="Proteomes" id="UP000292307"/>
    </source>
</evidence>
<evidence type="ECO:0000256" key="2">
    <source>
        <dbReference type="ARBA" id="ARBA00022714"/>
    </source>
</evidence>
<dbReference type="CDD" id="cd00207">
    <property type="entry name" value="fer2"/>
    <property type="match status" value="1"/>
</dbReference>
<keyword evidence="4" id="KW-0560">Oxidoreductase</keyword>
<dbReference type="Gene3D" id="3.40.50.80">
    <property type="entry name" value="Nucleotide-binding domain of ferredoxin-NADP reductase (FNR) module"/>
    <property type="match status" value="1"/>
</dbReference>
<evidence type="ECO:0000256" key="5">
    <source>
        <dbReference type="ARBA" id="ARBA00023004"/>
    </source>
</evidence>
<sequence>MNATFTVRVARTWREAEGVQAFELRDPDGAALPPFTAGAHVDVHLPGGVVRQYSLCNDPRDTSRYVIAVLLQEGAGSRAMHALEEGALVTLGMPRNAFELDTGARRSLLVAGGIGITPLLSMAERLNILDRQFALHYCVRSMDAAAFAGRLREAPFAHCVHVHADDGPASQRFDLPALLAGAGACTDLHLYVCGPAGFIAMVKQAALAHGMAAERIHVEHFANAGAAMDVSSSPSSFHVRVASTGKTIAVPAGQSVVDCLAEHGVAIPVSCRQGVCGSCLTTVLEGEPDHQDCYLTDTERAQGDRFLPCCSRSRTPLLVLDL</sequence>
<dbReference type="InterPro" id="IPR012675">
    <property type="entry name" value="Beta-grasp_dom_sf"/>
</dbReference>
<dbReference type="SUPFAM" id="SSF63380">
    <property type="entry name" value="Riboflavin synthase domain-like"/>
    <property type="match status" value="1"/>
</dbReference>
<evidence type="ECO:0000256" key="3">
    <source>
        <dbReference type="ARBA" id="ARBA00022723"/>
    </source>
</evidence>
<dbReference type="RefSeq" id="WP_131144783.1">
    <property type="nucleotide sequence ID" value="NZ_BMWV01000002.1"/>
</dbReference>
<proteinExistence type="predicted"/>
<dbReference type="InterPro" id="IPR017927">
    <property type="entry name" value="FAD-bd_FR_type"/>
</dbReference>
<evidence type="ECO:0000313" key="12">
    <source>
        <dbReference type="Proteomes" id="UP000628442"/>
    </source>
</evidence>
<evidence type="ECO:0000313" key="10">
    <source>
        <dbReference type="EMBL" id="QBI00651.1"/>
    </source>
</evidence>
<reference evidence="9" key="3">
    <citation type="submission" date="2022-12" db="EMBL/GenBank/DDBJ databases">
        <authorList>
            <person name="Sun Q."/>
            <person name="Kim S."/>
        </authorList>
    </citation>
    <scope>NUCLEOTIDE SEQUENCE</scope>
    <source>
        <strain evidence="9">KCTC 12343</strain>
    </source>
</reference>
<dbReference type="PROSITE" id="PS51085">
    <property type="entry name" value="2FE2S_FER_2"/>
    <property type="match status" value="1"/>
</dbReference>
<dbReference type="PANTHER" id="PTHR47354">
    <property type="entry name" value="NADH OXIDOREDUCTASE HCR"/>
    <property type="match status" value="1"/>
</dbReference>
<keyword evidence="3" id="KW-0479">Metal-binding</keyword>
<dbReference type="AlphaFoldDB" id="A0A411WV28"/>
<keyword evidence="6" id="KW-0411">Iron-sulfur</keyword>
<dbReference type="Gene3D" id="3.10.20.30">
    <property type="match status" value="1"/>
</dbReference>
<dbReference type="PROSITE" id="PS51384">
    <property type="entry name" value="FAD_FR"/>
    <property type="match status" value="1"/>
</dbReference>
<evidence type="ECO:0000256" key="1">
    <source>
        <dbReference type="ARBA" id="ARBA00022630"/>
    </source>
</evidence>
<dbReference type="OrthoDB" id="544091at2"/>
<evidence type="ECO:0000313" key="9">
    <source>
        <dbReference type="EMBL" id="GGY31686.1"/>
    </source>
</evidence>
<dbReference type="Proteomes" id="UP000628442">
    <property type="component" value="Unassembled WGS sequence"/>
</dbReference>
<dbReference type="InterPro" id="IPR001041">
    <property type="entry name" value="2Fe-2S_ferredoxin-type"/>
</dbReference>
<dbReference type="SUPFAM" id="SSF54292">
    <property type="entry name" value="2Fe-2S ferredoxin-like"/>
    <property type="match status" value="1"/>
</dbReference>
<dbReference type="Pfam" id="PF00111">
    <property type="entry name" value="Fer2"/>
    <property type="match status" value="1"/>
</dbReference>
<keyword evidence="5" id="KW-0408">Iron</keyword>
<dbReference type="EMBL" id="CP036401">
    <property type="protein sequence ID" value="QBI00651.1"/>
    <property type="molecule type" value="Genomic_DNA"/>
</dbReference>
<dbReference type="GO" id="GO:0046872">
    <property type="term" value="F:metal ion binding"/>
    <property type="evidence" value="ECO:0007669"/>
    <property type="project" value="UniProtKB-KW"/>
</dbReference>
<reference evidence="9" key="1">
    <citation type="journal article" date="2014" name="Int. J. Syst. Evol. Microbiol.">
        <title>Complete genome sequence of Corynebacterium casei LMG S-19264T (=DSM 44701T), isolated from a smear-ripened cheese.</title>
        <authorList>
            <consortium name="US DOE Joint Genome Institute (JGI-PGF)"/>
            <person name="Walter F."/>
            <person name="Albersmeier A."/>
            <person name="Kalinowski J."/>
            <person name="Ruckert C."/>
        </authorList>
    </citation>
    <scope>NUCLEOTIDE SEQUENCE</scope>
    <source>
        <strain evidence="9">KCTC 12343</strain>
    </source>
</reference>
<dbReference type="CDD" id="cd06185">
    <property type="entry name" value="PDR_like"/>
    <property type="match status" value="1"/>
</dbReference>
<dbReference type="PRINTS" id="PR00409">
    <property type="entry name" value="PHDIOXRDTASE"/>
</dbReference>
<dbReference type="SUPFAM" id="SSF52343">
    <property type="entry name" value="Ferredoxin reductase-like, C-terminal NADP-linked domain"/>
    <property type="match status" value="1"/>
</dbReference>
<dbReference type="GO" id="GO:0016491">
    <property type="term" value="F:oxidoreductase activity"/>
    <property type="evidence" value="ECO:0007669"/>
    <property type="project" value="UniProtKB-KW"/>
</dbReference>
<dbReference type="Gene3D" id="2.40.30.10">
    <property type="entry name" value="Translation factors"/>
    <property type="match status" value="1"/>
</dbReference>
<dbReference type="InterPro" id="IPR036010">
    <property type="entry name" value="2Fe-2S_ferredoxin-like_sf"/>
</dbReference>
<accession>A0A411WV28</accession>
<dbReference type="PROSITE" id="PS00197">
    <property type="entry name" value="2FE2S_FER_1"/>
    <property type="match status" value="1"/>
</dbReference>
<evidence type="ECO:0000259" key="8">
    <source>
        <dbReference type="PROSITE" id="PS51384"/>
    </source>
</evidence>
<dbReference type="InterPro" id="IPR039261">
    <property type="entry name" value="FNR_nucleotide-bd"/>
</dbReference>
<keyword evidence="1" id="KW-0285">Flavoprotein</keyword>
<dbReference type="InterPro" id="IPR006058">
    <property type="entry name" value="2Fe2S_fd_BS"/>
</dbReference>
<keyword evidence="2" id="KW-0001">2Fe-2S</keyword>
<protein>
    <submittedName>
        <fullName evidence="9 10">Oxidoreductase</fullName>
    </submittedName>
</protein>
<evidence type="ECO:0000256" key="6">
    <source>
        <dbReference type="ARBA" id="ARBA00023014"/>
    </source>
</evidence>
<feature type="domain" description="FAD-binding FR-type" evidence="8">
    <location>
        <begin position="2"/>
        <end position="101"/>
    </location>
</feature>
<keyword evidence="11" id="KW-1185">Reference proteome</keyword>
<evidence type="ECO:0000259" key="7">
    <source>
        <dbReference type="PROSITE" id="PS51085"/>
    </source>
</evidence>
<dbReference type="InterPro" id="IPR050415">
    <property type="entry name" value="MRET"/>
</dbReference>
<reference evidence="10 11" key="2">
    <citation type="submission" date="2019-02" db="EMBL/GenBank/DDBJ databases">
        <title>Draft Genome Sequences of Six Type Strains of the Genus Massilia.</title>
        <authorList>
            <person name="Miess H."/>
            <person name="Frediansyhah A."/>
            <person name="Gross H."/>
        </authorList>
    </citation>
    <scope>NUCLEOTIDE SEQUENCE [LARGE SCALE GENOMIC DNA]</scope>
    <source>
        <strain evidence="10 11">DSM 17472</strain>
    </source>
</reference>
<organism evidence="9 12">
    <name type="scientific">Pseudoduganella albidiflava</name>
    <dbReference type="NCBI Taxonomy" id="321983"/>
    <lineage>
        <taxon>Bacteria</taxon>
        <taxon>Pseudomonadati</taxon>
        <taxon>Pseudomonadota</taxon>
        <taxon>Betaproteobacteria</taxon>
        <taxon>Burkholderiales</taxon>
        <taxon>Oxalobacteraceae</taxon>
        <taxon>Telluria group</taxon>
        <taxon>Pseudoduganella</taxon>
    </lineage>
</organism>